<evidence type="ECO:0000256" key="2">
    <source>
        <dbReference type="SAM" id="Phobius"/>
    </source>
</evidence>
<keyword evidence="4" id="KW-1185">Reference proteome</keyword>
<reference evidence="3 4" key="1">
    <citation type="submission" date="2024-09" db="EMBL/GenBank/DDBJ databases">
        <authorList>
            <person name="Sun Q."/>
            <person name="Mori K."/>
        </authorList>
    </citation>
    <scope>NUCLEOTIDE SEQUENCE [LARGE SCALE GENOMIC DNA]</scope>
    <source>
        <strain evidence="3 4">JCM 1342</strain>
    </source>
</reference>
<gene>
    <name evidence="3" type="ORF">ACFFPJ_15035</name>
</gene>
<comment type="caution">
    <text evidence="3">The sequence shown here is derived from an EMBL/GenBank/DDBJ whole genome shotgun (WGS) entry which is preliminary data.</text>
</comment>
<dbReference type="Proteomes" id="UP001589611">
    <property type="component" value="Unassembled WGS sequence"/>
</dbReference>
<protein>
    <recommendedName>
        <fullName evidence="5">Polysaccharide chain length determinant N-terminal domain-containing protein</fullName>
    </recommendedName>
</protein>
<feature type="transmembrane region" description="Helical" evidence="2">
    <location>
        <begin position="12"/>
        <end position="32"/>
    </location>
</feature>
<sequence length="236" mass="25748">MTFWELLRAVLRYWPIVLAGALCTAMAGVAILSDDGVYFTRTEILFLAPTSPSNPNALRTQSEDVIDMAGVVAKRLTGPGEVQKFASPDVTLLGLGIRDGWSLRLPDTGGQWGTNFATQRLVLDIVGPTLEAVRERQQDLLEGVRTELAALQQERGVDVFNEITSLAAPETTVINHVGGSRPRALGMTLALGVGATITVVLVLERRRRRREVERGMITRPRPAGASDRADRQAVRH</sequence>
<evidence type="ECO:0000313" key="3">
    <source>
        <dbReference type="EMBL" id="MFB9647110.1"/>
    </source>
</evidence>
<feature type="transmembrane region" description="Helical" evidence="2">
    <location>
        <begin position="184"/>
        <end position="203"/>
    </location>
</feature>
<keyword evidence="2" id="KW-1133">Transmembrane helix</keyword>
<evidence type="ECO:0008006" key="5">
    <source>
        <dbReference type="Google" id="ProtNLM"/>
    </source>
</evidence>
<name>A0ABV5T3H5_9MICO</name>
<keyword evidence="2" id="KW-0812">Transmembrane</keyword>
<evidence type="ECO:0000313" key="4">
    <source>
        <dbReference type="Proteomes" id="UP001589611"/>
    </source>
</evidence>
<feature type="region of interest" description="Disordered" evidence="1">
    <location>
        <begin position="213"/>
        <end position="236"/>
    </location>
</feature>
<dbReference type="EMBL" id="JBHMBE010000006">
    <property type="protein sequence ID" value="MFB9647110.1"/>
    <property type="molecule type" value="Genomic_DNA"/>
</dbReference>
<evidence type="ECO:0000256" key="1">
    <source>
        <dbReference type="SAM" id="MobiDB-lite"/>
    </source>
</evidence>
<accession>A0ABV5T3H5</accession>
<proteinExistence type="predicted"/>
<dbReference type="RefSeq" id="WP_344711892.1">
    <property type="nucleotide sequence ID" value="NZ_BAAAWH010000001.1"/>
</dbReference>
<keyword evidence="2" id="KW-0472">Membrane</keyword>
<feature type="compositionally biased region" description="Basic and acidic residues" evidence="1">
    <location>
        <begin position="227"/>
        <end position="236"/>
    </location>
</feature>
<organism evidence="3 4">
    <name type="scientific">Microbacterium terregens</name>
    <dbReference type="NCBI Taxonomy" id="69363"/>
    <lineage>
        <taxon>Bacteria</taxon>
        <taxon>Bacillati</taxon>
        <taxon>Actinomycetota</taxon>
        <taxon>Actinomycetes</taxon>
        <taxon>Micrococcales</taxon>
        <taxon>Microbacteriaceae</taxon>
        <taxon>Microbacterium</taxon>
    </lineage>
</organism>